<protein>
    <submittedName>
        <fullName evidence="1">Uncharacterized protein</fullName>
    </submittedName>
</protein>
<reference evidence="2" key="2">
    <citation type="submission" date="2015-01" db="EMBL/GenBank/DDBJ databases">
        <title>Evolutionary Origins and Diversification of the Mycorrhizal Mutualists.</title>
        <authorList>
            <consortium name="DOE Joint Genome Institute"/>
            <consortium name="Mycorrhizal Genomics Consortium"/>
            <person name="Kohler A."/>
            <person name="Kuo A."/>
            <person name="Nagy L.G."/>
            <person name="Floudas D."/>
            <person name="Copeland A."/>
            <person name="Barry K.W."/>
            <person name="Cichocki N."/>
            <person name="Veneault-Fourrey C."/>
            <person name="LaButti K."/>
            <person name="Lindquist E.A."/>
            <person name="Lipzen A."/>
            <person name="Lundell T."/>
            <person name="Morin E."/>
            <person name="Murat C."/>
            <person name="Riley R."/>
            <person name="Ohm R."/>
            <person name="Sun H."/>
            <person name="Tunlid A."/>
            <person name="Henrissat B."/>
            <person name="Grigoriev I.V."/>
            <person name="Hibbett D.S."/>
            <person name="Martin F."/>
        </authorList>
    </citation>
    <scope>NUCLEOTIDE SEQUENCE [LARGE SCALE GENOMIC DNA]</scope>
    <source>
        <strain evidence="2">Ve08.2h10</strain>
    </source>
</reference>
<dbReference type="AlphaFoldDB" id="A0A0D0DNU8"/>
<dbReference type="InParanoid" id="A0A0D0DNU8"/>
<name>A0A0D0DNU8_9AGAM</name>
<proteinExistence type="predicted"/>
<evidence type="ECO:0000313" key="2">
    <source>
        <dbReference type="Proteomes" id="UP000054538"/>
    </source>
</evidence>
<gene>
    <name evidence="1" type="ORF">PAXRUDRAFT_158903</name>
</gene>
<dbReference type="OrthoDB" id="4743193at2759"/>
<organism evidence="1 2">
    <name type="scientific">Paxillus rubicundulus Ve08.2h10</name>
    <dbReference type="NCBI Taxonomy" id="930991"/>
    <lineage>
        <taxon>Eukaryota</taxon>
        <taxon>Fungi</taxon>
        <taxon>Dikarya</taxon>
        <taxon>Basidiomycota</taxon>
        <taxon>Agaricomycotina</taxon>
        <taxon>Agaricomycetes</taxon>
        <taxon>Agaricomycetidae</taxon>
        <taxon>Boletales</taxon>
        <taxon>Paxilineae</taxon>
        <taxon>Paxillaceae</taxon>
        <taxon>Paxillus</taxon>
    </lineage>
</organism>
<evidence type="ECO:0000313" key="1">
    <source>
        <dbReference type="EMBL" id="KIK80360.1"/>
    </source>
</evidence>
<accession>A0A0D0DNU8</accession>
<dbReference type="HOGENOM" id="CLU_142990_2_0_1"/>
<dbReference type="EMBL" id="KN826037">
    <property type="protein sequence ID" value="KIK80360.1"/>
    <property type="molecule type" value="Genomic_DNA"/>
</dbReference>
<feature type="non-terminal residue" evidence="1">
    <location>
        <position position="1"/>
    </location>
</feature>
<keyword evidence="2" id="KW-1185">Reference proteome</keyword>
<sequence>EKIMICSILMQSTNWKSNAFQSILGISLQSVHAPQKVIDTLARLGISSAN</sequence>
<reference evidence="1 2" key="1">
    <citation type="submission" date="2014-04" db="EMBL/GenBank/DDBJ databases">
        <authorList>
            <consortium name="DOE Joint Genome Institute"/>
            <person name="Kuo A."/>
            <person name="Kohler A."/>
            <person name="Jargeat P."/>
            <person name="Nagy L.G."/>
            <person name="Floudas D."/>
            <person name="Copeland A."/>
            <person name="Barry K.W."/>
            <person name="Cichocki N."/>
            <person name="Veneault-Fourrey C."/>
            <person name="LaButti K."/>
            <person name="Lindquist E.A."/>
            <person name="Lipzen A."/>
            <person name="Lundell T."/>
            <person name="Morin E."/>
            <person name="Murat C."/>
            <person name="Sun H."/>
            <person name="Tunlid A."/>
            <person name="Henrissat B."/>
            <person name="Grigoriev I.V."/>
            <person name="Hibbett D.S."/>
            <person name="Martin F."/>
            <person name="Nordberg H.P."/>
            <person name="Cantor M.N."/>
            <person name="Hua S.X."/>
        </authorList>
    </citation>
    <scope>NUCLEOTIDE SEQUENCE [LARGE SCALE GENOMIC DNA]</scope>
    <source>
        <strain evidence="1 2">Ve08.2h10</strain>
    </source>
</reference>
<dbReference type="Proteomes" id="UP000054538">
    <property type="component" value="Unassembled WGS sequence"/>
</dbReference>
<dbReference type="STRING" id="930991.A0A0D0DNU8"/>